<evidence type="ECO:0000313" key="9">
    <source>
        <dbReference type="EMBL" id="PJF48771.1"/>
    </source>
</evidence>
<dbReference type="InterPro" id="IPR019533">
    <property type="entry name" value="Peptidase_S26"/>
</dbReference>
<gene>
    <name evidence="9" type="primary">lepB</name>
    <name evidence="9" type="ORF">CUN48_01610</name>
</gene>
<dbReference type="InterPro" id="IPR019757">
    <property type="entry name" value="Pept_S26A_signal_pept_1_Lys-AS"/>
</dbReference>
<evidence type="ECO:0000256" key="1">
    <source>
        <dbReference type="ARBA" id="ARBA00000677"/>
    </source>
</evidence>
<dbReference type="GO" id="GO:0009003">
    <property type="term" value="F:signal peptidase activity"/>
    <property type="evidence" value="ECO:0007669"/>
    <property type="project" value="UniProtKB-EC"/>
</dbReference>
<dbReference type="EMBL" id="PGTN01000006">
    <property type="protein sequence ID" value="PJF48771.1"/>
    <property type="molecule type" value="Genomic_DNA"/>
</dbReference>
<evidence type="ECO:0000256" key="3">
    <source>
        <dbReference type="ARBA" id="ARBA00009370"/>
    </source>
</evidence>
<dbReference type="NCBIfam" id="TIGR02227">
    <property type="entry name" value="sigpep_I_bact"/>
    <property type="match status" value="1"/>
</dbReference>
<evidence type="ECO:0000259" key="8">
    <source>
        <dbReference type="Pfam" id="PF10502"/>
    </source>
</evidence>
<evidence type="ECO:0000256" key="7">
    <source>
        <dbReference type="RuleBase" id="RU362042"/>
    </source>
</evidence>
<dbReference type="AlphaFoldDB" id="A0A2M8QG28"/>
<feature type="active site" evidence="6">
    <location>
        <position position="59"/>
    </location>
</feature>
<dbReference type="InterPro" id="IPR019758">
    <property type="entry name" value="Pept_S26A_signal_pept_1_CS"/>
</dbReference>
<dbReference type="CDD" id="cd06530">
    <property type="entry name" value="S26_SPase_I"/>
    <property type="match status" value="1"/>
</dbReference>
<dbReference type="GO" id="GO:0006465">
    <property type="term" value="P:signal peptide processing"/>
    <property type="evidence" value="ECO:0007669"/>
    <property type="project" value="InterPro"/>
</dbReference>
<comment type="catalytic activity">
    <reaction evidence="1 7">
        <text>Cleavage of hydrophobic, N-terminal signal or leader sequences from secreted and periplasmic proteins.</text>
        <dbReference type="EC" id="3.4.21.89"/>
    </reaction>
</comment>
<keyword evidence="5 7" id="KW-0378">Hydrolase</keyword>
<evidence type="ECO:0000256" key="4">
    <source>
        <dbReference type="ARBA" id="ARBA00013208"/>
    </source>
</evidence>
<dbReference type="Proteomes" id="UP000230790">
    <property type="component" value="Unassembled WGS sequence"/>
</dbReference>
<accession>A0A2M8QG28</accession>
<keyword evidence="7" id="KW-0645">Protease</keyword>
<dbReference type="Gene3D" id="2.10.109.10">
    <property type="entry name" value="Umud Fragment, subunit A"/>
    <property type="match status" value="1"/>
</dbReference>
<evidence type="ECO:0000256" key="2">
    <source>
        <dbReference type="ARBA" id="ARBA00004401"/>
    </source>
</evidence>
<dbReference type="InterPro" id="IPR036286">
    <property type="entry name" value="LexA/Signal_pep-like_sf"/>
</dbReference>
<sequence length="204" mass="22493">MNETAPIPDAAEAAALPAQSKGGASRALLREIAETVALFVVVFTVARFAIGNYSILGQSMEPNYHEDQRLLVDKISPQLFGYNRGDVVVVHSPIQDIELIKRLIGKPGDVIELRDNRVYVNGEPLDEPYLPPGAYSGPMHGSARWVLGPDEYFIMGDNRSFSQDSRAFGPVTADKIVGRALLLYWPLSDLHIVQHYTYKSAGPR</sequence>
<reference evidence="9 10" key="1">
    <citation type="submission" date="2017-11" db="EMBL/GenBank/DDBJ databases">
        <title>Evolution of Phototrophy in the Chloroflexi Phylum Driven by Horizontal Gene Transfer.</title>
        <authorList>
            <person name="Ward L.M."/>
            <person name="Hemp J."/>
            <person name="Shih P.M."/>
            <person name="Mcglynn S.E."/>
            <person name="Fischer W."/>
        </authorList>
    </citation>
    <scope>NUCLEOTIDE SEQUENCE [LARGE SCALE GENOMIC DNA]</scope>
    <source>
        <strain evidence="9">JP3_7</strain>
    </source>
</reference>
<dbReference type="PROSITE" id="PS00761">
    <property type="entry name" value="SPASE_I_3"/>
    <property type="match status" value="1"/>
</dbReference>
<dbReference type="PROSITE" id="PS00760">
    <property type="entry name" value="SPASE_I_2"/>
    <property type="match status" value="1"/>
</dbReference>
<dbReference type="PRINTS" id="PR00727">
    <property type="entry name" value="LEADERPTASE"/>
</dbReference>
<evidence type="ECO:0000256" key="6">
    <source>
        <dbReference type="PIRSR" id="PIRSR600223-1"/>
    </source>
</evidence>
<feature type="domain" description="Peptidase S26" evidence="8">
    <location>
        <begin position="33"/>
        <end position="185"/>
    </location>
</feature>
<evidence type="ECO:0000256" key="5">
    <source>
        <dbReference type="ARBA" id="ARBA00022801"/>
    </source>
</evidence>
<dbReference type="Pfam" id="PF10502">
    <property type="entry name" value="Peptidase_S26"/>
    <property type="match status" value="1"/>
</dbReference>
<dbReference type="EC" id="3.4.21.89" evidence="4 7"/>
<dbReference type="InterPro" id="IPR000223">
    <property type="entry name" value="Pept_S26A_signal_pept_1"/>
</dbReference>
<proteinExistence type="inferred from homology"/>
<name>A0A2M8QG28_9CHLR</name>
<dbReference type="PANTHER" id="PTHR43390:SF1">
    <property type="entry name" value="CHLOROPLAST PROCESSING PEPTIDASE"/>
    <property type="match status" value="1"/>
</dbReference>
<evidence type="ECO:0000313" key="10">
    <source>
        <dbReference type="Proteomes" id="UP000230790"/>
    </source>
</evidence>
<comment type="similarity">
    <text evidence="3 7">Belongs to the peptidase S26 family.</text>
</comment>
<organism evidence="9 10">
    <name type="scientific">Candidatus Thermofonsia Clade 3 bacterium</name>
    <dbReference type="NCBI Taxonomy" id="2364212"/>
    <lineage>
        <taxon>Bacteria</taxon>
        <taxon>Bacillati</taxon>
        <taxon>Chloroflexota</taxon>
        <taxon>Candidatus Thermofontia</taxon>
        <taxon>Candidatus Thermofonsia Clade 3</taxon>
    </lineage>
</organism>
<feature type="active site" evidence="6">
    <location>
        <position position="101"/>
    </location>
</feature>
<comment type="subcellular location">
    <subcellularLocation>
        <location evidence="2">Cell membrane</location>
        <topology evidence="2">Single-pass type II membrane protein</topology>
    </subcellularLocation>
    <subcellularLocation>
        <location evidence="7">Membrane</location>
        <topology evidence="7">Single-pass type II membrane protein</topology>
    </subcellularLocation>
</comment>
<dbReference type="GO" id="GO:0005886">
    <property type="term" value="C:plasma membrane"/>
    <property type="evidence" value="ECO:0007669"/>
    <property type="project" value="UniProtKB-SubCell"/>
</dbReference>
<dbReference type="SUPFAM" id="SSF51306">
    <property type="entry name" value="LexA/Signal peptidase"/>
    <property type="match status" value="1"/>
</dbReference>
<comment type="caution">
    <text evidence="9">The sequence shown here is derived from an EMBL/GenBank/DDBJ whole genome shotgun (WGS) entry which is preliminary data.</text>
</comment>
<dbReference type="PANTHER" id="PTHR43390">
    <property type="entry name" value="SIGNAL PEPTIDASE I"/>
    <property type="match status" value="1"/>
</dbReference>
<dbReference type="GO" id="GO:0004252">
    <property type="term" value="F:serine-type endopeptidase activity"/>
    <property type="evidence" value="ECO:0007669"/>
    <property type="project" value="InterPro"/>
</dbReference>
<protein>
    <recommendedName>
        <fullName evidence="4 7">Signal peptidase I</fullName>
        <ecNumber evidence="4 7">3.4.21.89</ecNumber>
    </recommendedName>
</protein>